<sequence>MLQNVITSKAQSTEWWLNMNLYQIYVRSFADSNGDGVGDIAGITQHLQYLADLGINAIWLTPFYPSPQADMGYDVADYRNVDPTYGTLDDFDAMVAKAHSLNVRVFIDIVPNHTSSQHPWFQAALKAAPGSAERNRYIFVDGRDGGKLAPNAWGGWTTTEPWTKVDTQWYLHMFSAEQPDLNWRNPEVREEFKNTLRFWMNRGVDGLRVDAPTLLIKPELTAKQVEDNLPDLFPIYAEWRTMLDEEFGPRCMIGEVFDDAETGMENFVDKAHMNQIFCFDYQEAPWQAGEFKDIIDSWVTTTREHGSSSVWVSSSHDLIRQVSYLGFPDPKNKGSDIGPEDEQPDLELGTRRTRAMTLMTMWLPGAICTYYGEELGLPDHTTLTDADLQGRDMDRDGCRSPMPWMSDKPNLGFSTAARAWLPQPQVYRELAVDVQLKSDTSMLSLYRALFKKRQELGLAAGEVTFLDTDSDDVIVARNGNICLAINFGNEAAPMPAGEVIAKSLPDIDVTDDLPANAAVWLYQDWAVEDDDEDDGEDDSTDSE</sequence>
<dbReference type="SUPFAM" id="SSF51445">
    <property type="entry name" value="(Trans)glycosidases"/>
    <property type="match status" value="1"/>
</dbReference>
<comment type="similarity">
    <text evidence="1">Belongs to the glycosyl hydrolase 13 family.</text>
</comment>
<name>A0A348HGL3_9GAMM</name>
<evidence type="ECO:0000259" key="2">
    <source>
        <dbReference type="SMART" id="SM00642"/>
    </source>
</evidence>
<dbReference type="Gene3D" id="3.20.20.80">
    <property type="entry name" value="Glycosidases"/>
    <property type="match status" value="1"/>
</dbReference>
<dbReference type="InterPro" id="IPR017853">
    <property type="entry name" value="GH"/>
</dbReference>
<evidence type="ECO:0000313" key="4">
    <source>
        <dbReference type="Proteomes" id="UP000267342"/>
    </source>
</evidence>
<dbReference type="AlphaFoldDB" id="A0A348HGL3"/>
<feature type="domain" description="Glycosyl hydrolase family 13 catalytic" evidence="2">
    <location>
        <begin position="23"/>
        <end position="399"/>
    </location>
</feature>
<dbReference type="Pfam" id="PF00128">
    <property type="entry name" value="Alpha-amylase"/>
    <property type="match status" value="1"/>
</dbReference>
<organism evidence="3 4">
    <name type="scientific">Zymobacter palmae</name>
    <dbReference type="NCBI Taxonomy" id="33074"/>
    <lineage>
        <taxon>Bacteria</taxon>
        <taxon>Pseudomonadati</taxon>
        <taxon>Pseudomonadota</taxon>
        <taxon>Gammaproteobacteria</taxon>
        <taxon>Oceanospirillales</taxon>
        <taxon>Halomonadaceae</taxon>
        <taxon>Zymobacter group</taxon>
        <taxon>Zymobacter</taxon>
    </lineage>
</organism>
<evidence type="ECO:0000256" key="1">
    <source>
        <dbReference type="ARBA" id="ARBA00008061"/>
    </source>
</evidence>
<dbReference type="GO" id="GO:0009313">
    <property type="term" value="P:oligosaccharide catabolic process"/>
    <property type="evidence" value="ECO:0007669"/>
    <property type="project" value="TreeGrafter"/>
</dbReference>
<dbReference type="SMART" id="SM00642">
    <property type="entry name" value="Aamy"/>
    <property type="match status" value="1"/>
</dbReference>
<keyword evidence="3" id="KW-0326">Glycosidase</keyword>
<dbReference type="STRING" id="1123510.GCA_000620025_01178"/>
<evidence type="ECO:0000313" key="3">
    <source>
        <dbReference type="EMBL" id="BBG30765.1"/>
    </source>
</evidence>
<keyword evidence="3" id="KW-0378">Hydrolase</keyword>
<proteinExistence type="inferred from homology"/>
<dbReference type="OrthoDB" id="9805159at2"/>
<dbReference type="GO" id="GO:0004556">
    <property type="term" value="F:alpha-amylase activity"/>
    <property type="evidence" value="ECO:0007669"/>
    <property type="project" value="TreeGrafter"/>
</dbReference>
<dbReference type="PANTHER" id="PTHR10357:SF179">
    <property type="entry name" value="NEUTRAL AND BASIC AMINO ACID TRANSPORT PROTEIN RBAT"/>
    <property type="match status" value="1"/>
</dbReference>
<dbReference type="EMBL" id="AP018933">
    <property type="protein sequence ID" value="BBG30765.1"/>
    <property type="molecule type" value="Genomic_DNA"/>
</dbReference>
<dbReference type="InterPro" id="IPR006047">
    <property type="entry name" value="GH13_cat_dom"/>
</dbReference>
<gene>
    <name evidence="3" type="ORF">ZBT109_2019</name>
</gene>
<dbReference type="Gene3D" id="3.90.400.10">
    <property type="entry name" value="Oligo-1,6-glucosidase, Domain 2"/>
    <property type="match status" value="1"/>
</dbReference>
<keyword evidence="4" id="KW-1185">Reference proteome</keyword>
<accession>A0A348HGL3</accession>
<dbReference type="RefSeq" id="WP_051523695.1">
    <property type="nucleotide sequence ID" value="NZ_AP018933.1"/>
</dbReference>
<protein>
    <submittedName>
        <fullName evidence="3">Glycosidases</fullName>
    </submittedName>
</protein>
<dbReference type="InterPro" id="IPR045857">
    <property type="entry name" value="O16G_dom_2"/>
</dbReference>
<dbReference type="KEGG" id="zpl:ZBT109_2019"/>
<dbReference type="PANTHER" id="PTHR10357">
    <property type="entry name" value="ALPHA-AMYLASE FAMILY MEMBER"/>
    <property type="match status" value="1"/>
</dbReference>
<reference evidence="3 4" key="1">
    <citation type="submission" date="2018-09" db="EMBL/GenBank/DDBJ databases">
        <title>Zymobacter palmae IAM14233 (=T109) whole genome analysis.</title>
        <authorList>
            <person name="Yanase H."/>
        </authorList>
    </citation>
    <scope>NUCLEOTIDE SEQUENCE [LARGE SCALE GENOMIC DNA]</scope>
    <source>
        <strain evidence="3 4">IAM14233</strain>
    </source>
</reference>
<dbReference type="Proteomes" id="UP000267342">
    <property type="component" value="Chromosome"/>
</dbReference>